<reference evidence="2 3" key="1">
    <citation type="journal article" date="2018" name="PLoS Genet.">
        <title>Population sequencing reveals clonal diversity and ancestral inbreeding in the grapevine cultivar Chardonnay.</title>
        <authorList>
            <person name="Roach M.J."/>
            <person name="Johnson D.L."/>
            <person name="Bohlmann J."/>
            <person name="van Vuuren H.J."/>
            <person name="Jones S.J."/>
            <person name="Pretorius I.S."/>
            <person name="Schmidt S.A."/>
            <person name="Borneman A.R."/>
        </authorList>
    </citation>
    <scope>NUCLEOTIDE SEQUENCE [LARGE SCALE GENOMIC DNA]</scope>
    <source>
        <strain evidence="3">cv. Chardonnay</strain>
        <tissue evidence="2">Leaf</tissue>
    </source>
</reference>
<dbReference type="Proteomes" id="UP000288805">
    <property type="component" value="Unassembled WGS sequence"/>
</dbReference>
<evidence type="ECO:0000313" key="3">
    <source>
        <dbReference type="Proteomes" id="UP000288805"/>
    </source>
</evidence>
<feature type="compositionally biased region" description="Polar residues" evidence="1">
    <location>
        <begin position="290"/>
        <end position="300"/>
    </location>
</feature>
<dbReference type="EMBL" id="QGNW01002677">
    <property type="protein sequence ID" value="RVW12837.1"/>
    <property type="molecule type" value="Genomic_DNA"/>
</dbReference>
<proteinExistence type="predicted"/>
<evidence type="ECO:0000256" key="1">
    <source>
        <dbReference type="SAM" id="MobiDB-lite"/>
    </source>
</evidence>
<accession>A0A438BPD4</accession>
<feature type="compositionally biased region" description="Polar residues" evidence="1">
    <location>
        <begin position="234"/>
        <end position="249"/>
    </location>
</feature>
<feature type="compositionally biased region" description="Polar residues" evidence="1">
    <location>
        <begin position="257"/>
        <end position="269"/>
    </location>
</feature>
<feature type="region of interest" description="Disordered" evidence="1">
    <location>
        <begin position="234"/>
        <end position="304"/>
    </location>
</feature>
<organism evidence="2 3">
    <name type="scientific">Vitis vinifera</name>
    <name type="common">Grape</name>
    <dbReference type="NCBI Taxonomy" id="29760"/>
    <lineage>
        <taxon>Eukaryota</taxon>
        <taxon>Viridiplantae</taxon>
        <taxon>Streptophyta</taxon>
        <taxon>Embryophyta</taxon>
        <taxon>Tracheophyta</taxon>
        <taxon>Spermatophyta</taxon>
        <taxon>Magnoliopsida</taxon>
        <taxon>eudicotyledons</taxon>
        <taxon>Gunneridae</taxon>
        <taxon>Pentapetalae</taxon>
        <taxon>rosids</taxon>
        <taxon>Vitales</taxon>
        <taxon>Vitaceae</taxon>
        <taxon>Viteae</taxon>
        <taxon>Vitis</taxon>
    </lineage>
</organism>
<sequence length="353" mass="41023">MGGRHRHVIDEKDEENLDDDDDDVYMYLVDMHPNERHAYRAAVRASKDTEWNQQEEKTFCMSIKPPSPYEIKHKYLNMEYKDMKDYDNIQREKWKTYESHYIDLMFEDIGKRPSVIDVITKARKITNFIYNHSWLLTQLRKVQYKLGVGTNPNLLQAIHEVFVKLVLAVEGLSQFGNEVENDKVAEKDYLDLLYIIAEVGEEEDNQLFQWVRPLHLDDENGNPNPQIVAHVQEVGTSQPTVTSRPSFDSKSVEHSSRPSVVRTSASNYDGSRGEGTNDGNDPKNDEGDVRQQQQSGQPWTFTCEDDFTHCTQDEDHDSRRAGPSVEAIGKPYRGRQRRMMLYNKDSMWLVLSQ</sequence>
<dbReference type="AlphaFoldDB" id="A0A438BPD4"/>
<comment type="caution">
    <text evidence="2">The sequence shown here is derived from an EMBL/GenBank/DDBJ whole genome shotgun (WGS) entry which is preliminary data.</text>
</comment>
<feature type="compositionally biased region" description="Basic and acidic residues" evidence="1">
    <location>
        <begin position="280"/>
        <end position="289"/>
    </location>
</feature>
<name>A0A438BPD4_VITVI</name>
<evidence type="ECO:0000313" key="2">
    <source>
        <dbReference type="EMBL" id="RVW12837.1"/>
    </source>
</evidence>
<gene>
    <name evidence="2" type="ORF">CK203_110831</name>
</gene>
<protein>
    <submittedName>
        <fullName evidence="2">Uncharacterized protein</fullName>
    </submittedName>
</protein>